<dbReference type="EMBL" id="MU620915">
    <property type="protein sequence ID" value="KAI8580095.1"/>
    <property type="molecule type" value="Genomic_DNA"/>
</dbReference>
<feature type="compositionally biased region" description="Basic and acidic residues" evidence="1">
    <location>
        <begin position="540"/>
        <end position="554"/>
    </location>
</feature>
<feature type="compositionally biased region" description="Polar residues" evidence="1">
    <location>
        <begin position="319"/>
        <end position="332"/>
    </location>
</feature>
<feature type="compositionally biased region" description="Polar residues" evidence="1">
    <location>
        <begin position="341"/>
        <end position="376"/>
    </location>
</feature>
<dbReference type="RefSeq" id="XP_051445099.1">
    <property type="nucleotide sequence ID" value="XM_051588753.1"/>
</dbReference>
<feature type="region of interest" description="Disordered" evidence="1">
    <location>
        <begin position="768"/>
        <end position="923"/>
    </location>
</feature>
<reference evidence="2" key="2">
    <citation type="journal article" date="2022" name="Proc. Natl. Acad. Sci. U.S.A.">
        <title>Diploid-dominant life cycles characterize the early evolution of Fungi.</title>
        <authorList>
            <person name="Amses K.R."/>
            <person name="Simmons D.R."/>
            <person name="Longcore J.E."/>
            <person name="Mondo S.J."/>
            <person name="Seto K."/>
            <person name="Jeronimo G.H."/>
            <person name="Bonds A.E."/>
            <person name="Quandt C.A."/>
            <person name="Davis W.J."/>
            <person name="Chang Y."/>
            <person name="Federici B.A."/>
            <person name="Kuo A."/>
            <person name="LaButti K."/>
            <person name="Pangilinan J."/>
            <person name="Andreopoulos W."/>
            <person name="Tritt A."/>
            <person name="Riley R."/>
            <person name="Hundley H."/>
            <person name="Johnson J."/>
            <person name="Lipzen A."/>
            <person name="Barry K."/>
            <person name="Lang B.F."/>
            <person name="Cuomo C.A."/>
            <person name="Buchler N.E."/>
            <person name="Grigoriev I.V."/>
            <person name="Spatafora J.W."/>
            <person name="Stajich J.E."/>
            <person name="James T.Y."/>
        </authorList>
    </citation>
    <scope>NUCLEOTIDE SEQUENCE</scope>
    <source>
        <strain evidence="2">AG</strain>
    </source>
</reference>
<feature type="compositionally biased region" description="Polar residues" evidence="1">
    <location>
        <begin position="180"/>
        <end position="196"/>
    </location>
</feature>
<feature type="compositionally biased region" description="Polar residues" evidence="1">
    <location>
        <begin position="280"/>
        <end position="290"/>
    </location>
</feature>
<feature type="compositionally biased region" description="Basic residues" evidence="1">
    <location>
        <begin position="617"/>
        <end position="627"/>
    </location>
</feature>
<feature type="compositionally biased region" description="Low complexity" evidence="1">
    <location>
        <begin position="861"/>
        <end position="880"/>
    </location>
</feature>
<proteinExistence type="predicted"/>
<keyword evidence="3" id="KW-1185">Reference proteome</keyword>
<sequence length="923" mass="103572">MDFSTHSNNNSPEREKLEGDAINIHTAHFFFQLLSLFCYCQSEVRKKMPLAKLFGNKRKERTETTVNADPAHLHSSMDNDHYTQFGPMSARAKSPSDILDFSGYPRLEPTYSNKNYTTQQVLPKGKPLSTLPLPPAKVDSGSPPLAMPKPKHAVPPAKQVLIGEEGDKTEIEGEGRPVYETSTHLPPGRSSASSTGYMGEREDSSELDASPDNITASIKGQQFSDNEGSTGPRSNRVSPWQQQERASRSSNEEGKGVFSQKKPLLAPQAEPPHTPPSMFAPSSSNVSVKNIASELRPSLQQPLPLVHEEDEDYDDSPILASSTKNPTATTVEDGSPPTPNSPILTTVVRDNSGPNSAPYPSTSHQASHSQGYSSPAHSYMELVDLRQQMSAIRLEREEWKERENQHRKREQEMLDQINRTQEQLQLALSSGGFLSGGIDPRPHTPEDELVMLSPASKPNQLGPALEDGSVSDDREYYSLPPSRTRRERQELSDYVDEPSEYSEEEPPREYRRSRRSYHEDDEEDDRDFFYTPSPRRSSSRHYERPRSYEPEYERRRHHHRSYTPPSLDSDLSGDYSPEFIGSYSRRRDDDDRYDFVDIRGRELYSDEELPEFVTPRSRSRTPSRRSLSRSGSINRNVSRSGSRTRSRSASRNESRSGSRSQNRSQAPSRNSSHNLSRRSSSRRHSSHHAPEDYYEQELYSVPRNSSRKHRRTRSSGSMRMPPPHPADMHFADWPDMHESFYPMPEPHFPMHPPFHGMQHPAMASHMSLPELGMGHEPPQQAPPPPPPQAPANNAPQQAQQDTGRPNMANEGSMSKDGPRGILRKPSGSLHSMTPQHLPPQHGPQHHPFPMQHFGPPPPHMMGPMSHHGPFPSPGMGHPHMGFPPPPHGMFPQGGPPPWHGGGQQPMPMQGGPMGPPGRPSRKS</sequence>
<feature type="region of interest" description="Disordered" evidence="1">
    <location>
        <begin position="137"/>
        <end position="379"/>
    </location>
</feature>
<feature type="compositionally biased region" description="Low complexity" evidence="1">
    <location>
        <begin position="790"/>
        <end position="800"/>
    </location>
</feature>
<feature type="compositionally biased region" description="Basic and acidic residues" evidence="1">
    <location>
        <begin position="585"/>
        <end position="604"/>
    </location>
</feature>
<feature type="compositionally biased region" description="Basic and acidic residues" evidence="1">
    <location>
        <begin position="245"/>
        <end position="255"/>
    </location>
</feature>
<feature type="compositionally biased region" description="Basic residues" evidence="1">
    <location>
        <begin position="675"/>
        <end position="687"/>
    </location>
</feature>
<feature type="compositionally biased region" description="Basic and acidic residues" evidence="1">
    <location>
        <begin position="398"/>
        <end position="412"/>
    </location>
</feature>
<feature type="compositionally biased region" description="Pro residues" evidence="1">
    <location>
        <begin position="779"/>
        <end position="789"/>
    </location>
</feature>
<protein>
    <submittedName>
        <fullName evidence="2">Uncharacterized protein</fullName>
    </submittedName>
</protein>
<reference evidence="2" key="1">
    <citation type="submission" date="2021-06" db="EMBL/GenBank/DDBJ databases">
        <authorList>
            <consortium name="DOE Joint Genome Institute"/>
            <person name="Mondo S.J."/>
            <person name="Amses K.R."/>
            <person name="Simmons D.R."/>
            <person name="Longcore J.E."/>
            <person name="Seto K."/>
            <person name="Alves G.H."/>
            <person name="Bonds A.E."/>
            <person name="Quandt C.A."/>
            <person name="Davis W.J."/>
            <person name="Chang Y."/>
            <person name="Letcher P.M."/>
            <person name="Powell M.J."/>
            <person name="Kuo A."/>
            <person name="Labutti K."/>
            <person name="Pangilinan J."/>
            <person name="Andreopoulos W."/>
            <person name="Tritt A."/>
            <person name="Riley R."/>
            <person name="Hundley H."/>
            <person name="Johnson J."/>
            <person name="Lipzen A."/>
            <person name="Barry K."/>
            <person name="Berbee M.L."/>
            <person name="Buchler N.E."/>
            <person name="Grigoriev I.V."/>
            <person name="Spatafora J.W."/>
            <person name="Stajich J.E."/>
            <person name="James T.Y."/>
        </authorList>
    </citation>
    <scope>NUCLEOTIDE SEQUENCE</scope>
    <source>
        <strain evidence="2">AG</strain>
    </source>
</reference>
<feature type="compositionally biased region" description="Pro residues" evidence="1">
    <location>
        <begin position="913"/>
        <end position="923"/>
    </location>
</feature>
<comment type="caution">
    <text evidence="2">The sequence shown here is derived from an EMBL/GenBank/DDBJ whole genome shotgun (WGS) entry which is preliminary data.</text>
</comment>
<feature type="region of interest" description="Disordered" evidence="1">
    <location>
        <begin position="398"/>
        <end position="730"/>
    </location>
</feature>
<name>A0AAD5HDA9_UMBRA</name>
<evidence type="ECO:0000313" key="3">
    <source>
        <dbReference type="Proteomes" id="UP001206595"/>
    </source>
</evidence>
<evidence type="ECO:0000313" key="2">
    <source>
        <dbReference type="EMBL" id="KAI8580095.1"/>
    </source>
</evidence>
<dbReference type="AlphaFoldDB" id="A0AAD5HDA9"/>
<feature type="compositionally biased region" description="Low complexity" evidence="1">
    <location>
        <begin position="628"/>
        <end position="641"/>
    </location>
</feature>
<dbReference type="GeneID" id="75914098"/>
<gene>
    <name evidence="2" type="ORF">K450DRAFT_239374</name>
</gene>
<feature type="compositionally biased region" description="Acidic residues" evidence="1">
    <location>
        <begin position="493"/>
        <end position="504"/>
    </location>
</feature>
<feature type="compositionally biased region" description="Basic and acidic residues" evidence="1">
    <location>
        <begin position="165"/>
        <end position="177"/>
    </location>
</feature>
<evidence type="ECO:0000256" key="1">
    <source>
        <dbReference type="SAM" id="MobiDB-lite"/>
    </source>
</evidence>
<feature type="compositionally biased region" description="Pro residues" evidence="1">
    <location>
        <begin position="881"/>
        <end position="898"/>
    </location>
</feature>
<accession>A0AAD5HDA9</accession>
<dbReference type="Proteomes" id="UP001206595">
    <property type="component" value="Unassembled WGS sequence"/>
</dbReference>
<feature type="compositionally biased region" description="Low complexity" evidence="1">
    <location>
        <begin position="657"/>
        <end position="674"/>
    </location>
</feature>
<organism evidence="2 3">
    <name type="scientific">Umbelopsis ramanniana AG</name>
    <dbReference type="NCBI Taxonomy" id="1314678"/>
    <lineage>
        <taxon>Eukaryota</taxon>
        <taxon>Fungi</taxon>
        <taxon>Fungi incertae sedis</taxon>
        <taxon>Mucoromycota</taxon>
        <taxon>Mucoromycotina</taxon>
        <taxon>Umbelopsidomycetes</taxon>
        <taxon>Umbelopsidales</taxon>
        <taxon>Umbelopsidaceae</taxon>
        <taxon>Umbelopsis</taxon>
    </lineage>
</organism>
<feature type="compositionally biased region" description="Polar residues" evidence="1">
    <location>
        <begin position="212"/>
        <end position="244"/>
    </location>
</feature>